<evidence type="ECO:0000256" key="6">
    <source>
        <dbReference type="SAM" id="SignalP"/>
    </source>
</evidence>
<evidence type="ECO:0000256" key="4">
    <source>
        <dbReference type="SAM" id="Coils"/>
    </source>
</evidence>
<keyword evidence="2" id="KW-0238">DNA-binding</keyword>
<reference evidence="8" key="2">
    <citation type="submission" date="2021-04" db="EMBL/GenBank/DDBJ databases">
        <authorList>
            <person name="Gilroy R."/>
        </authorList>
    </citation>
    <scope>NUCLEOTIDE SEQUENCE</scope>
    <source>
        <strain evidence="8">Gambia16-554</strain>
    </source>
</reference>
<dbReference type="Gene3D" id="1.25.40.10">
    <property type="entry name" value="Tetratricopeptide repeat domain"/>
    <property type="match status" value="1"/>
</dbReference>
<dbReference type="PROSITE" id="PS01124">
    <property type="entry name" value="HTH_ARAC_FAMILY_2"/>
    <property type="match status" value="1"/>
</dbReference>
<keyword evidence="6" id="KW-0732">Signal</keyword>
<dbReference type="Pfam" id="PF13424">
    <property type="entry name" value="TPR_12"/>
    <property type="match status" value="1"/>
</dbReference>
<dbReference type="Pfam" id="PF12833">
    <property type="entry name" value="HTH_18"/>
    <property type="match status" value="1"/>
</dbReference>
<dbReference type="EMBL" id="DXAW01000114">
    <property type="protein sequence ID" value="HIZ86158.1"/>
    <property type="molecule type" value="Genomic_DNA"/>
</dbReference>
<keyword evidence="5" id="KW-1133">Transmembrane helix</keyword>
<dbReference type="SMART" id="SM00342">
    <property type="entry name" value="HTH_ARAC"/>
    <property type="match status" value="1"/>
</dbReference>
<evidence type="ECO:0000259" key="7">
    <source>
        <dbReference type="PROSITE" id="PS01124"/>
    </source>
</evidence>
<feature type="signal peptide" evidence="6">
    <location>
        <begin position="1"/>
        <end position="19"/>
    </location>
</feature>
<keyword evidence="3" id="KW-0804">Transcription</keyword>
<dbReference type="SUPFAM" id="SSF46689">
    <property type="entry name" value="Homeodomain-like"/>
    <property type="match status" value="1"/>
</dbReference>
<organism evidence="8 9">
    <name type="scientific">Candidatus Coprenecus stercoravium</name>
    <dbReference type="NCBI Taxonomy" id="2840735"/>
    <lineage>
        <taxon>Bacteria</taxon>
        <taxon>Pseudomonadati</taxon>
        <taxon>Bacteroidota</taxon>
        <taxon>Bacteroidia</taxon>
        <taxon>Bacteroidales</taxon>
        <taxon>Rikenellaceae</taxon>
        <taxon>Rikenellaceae incertae sedis</taxon>
        <taxon>Candidatus Coprenecus</taxon>
    </lineage>
</organism>
<dbReference type="Gene3D" id="1.10.10.60">
    <property type="entry name" value="Homeodomain-like"/>
    <property type="match status" value="2"/>
</dbReference>
<dbReference type="Proteomes" id="UP000824115">
    <property type="component" value="Unassembled WGS sequence"/>
</dbReference>
<dbReference type="SUPFAM" id="SSF48452">
    <property type="entry name" value="TPR-like"/>
    <property type="match status" value="1"/>
</dbReference>
<evidence type="ECO:0000256" key="1">
    <source>
        <dbReference type="ARBA" id="ARBA00023015"/>
    </source>
</evidence>
<evidence type="ECO:0000256" key="5">
    <source>
        <dbReference type="SAM" id="Phobius"/>
    </source>
</evidence>
<dbReference type="InterPro" id="IPR011990">
    <property type="entry name" value="TPR-like_helical_dom_sf"/>
</dbReference>
<feature type="coiled-coil region" evidence="4">
    <location>
        <begin position="362"/>
        <end position="396"/>
    </location>
</feature>
<feature type="domain" description="HTH araC/xylS-type" evidence="7">
    <location>
        <begin position="460"/>
        <end position="566"/>
    </location>
</feature>
<evidence type="ECO:0000256" key="2">
    <source>
        <dbReference type="ARBA" id="ARBA00023125"/>
    </source>
</evidence>
<keyword evidence="4" id="KW-0175">Coiled coil</keyword>
<dbReference type="GO" id="GO:0003700">
    <property type="term" value="F:DNA-binding transcription factor activity"/>
    <property type="evidence" value="ECO:0007669"/>
    <property type="project" value="InterPro"/>
</dbReference>
<dbReference type="InterPro" id="IPR018062">
    <property type="entry name" value="HTH_AraC-typ_CS"/>
</dbReference>
<dbReference type="AlphaFoldDB" id="A0A9D2GRB8"/>
<dbReference type="GO" id="GO:0043565">
    <property type="term" value="F:sequence-specific DNA binding"/>
    <property type="evidence" value="ECO:0007669"/>
    <property type="project" value="InterPro"/>
</dbReference>
<proteinExistence type="predicted"/>
<sequence>MKKLINTVVKAVLIPMAFGMTCLRCTMSPGGTQTETGAGVVAEKSRLDELKQMWNHYSISGQHQALIDETRPEFYEFVRNGDTMEAMYSGVSIAQAWMMLENGDSVERYLEMIRPFERKNDDAMLGIFLNNVAGSYALTFSLDYAEAFNRFKAAYEWAEKCGDIGNRIIMLANIVQIFYVRSDRYGMTYAEEAMALAGNDDVDIPCKTIAHTAMAQMCCLNRQYEKTLEHLNEAILLSERSGYTMARSAIMLLYADTYNALGRYDDASECYLEAVKSPDVLQPTMASLIYLNYGKFCEEHSEYGRAIYLYEEGLAWSRKFGNTEFRRELLWRLSDIYSRKGNMPVSLDYYKMYRDHLDNIDNEEREKEFNALMMSLREMEHQTQMQAKELELLRSERKMEITWTVSGLVVMVLVFGWLLYARKQKTDMLLVKQHQNYMQQLDTEETLERVSASGSDQSEVRLFRQLEDLMRSEKIYRNKDLSLDRIAEMLGTNRTYVSKAINNVAGTTYYNYLNIYRIREATRILSEAGDIQMKQLSDDLGYNTLSVFYNAFRSEVGCTPGQYRSKVRELNRDRKK</sequence>
<accession>A0A9D2GRB8</accession>
<keyword evidence="5" id="KW-0472">Membrane</keyword>
<name>A0A9D2GRB8_9BACT</name>
<gene>
    <name evidence="8" type="ORF">IAC04_06680</name>
</gene>
<protein>
    <submittedName>
        <fullName evidence="8">Helix-turn-helix domain-containing protein</fullName>
    </submittedName>
</protein>
<evidence type="ECO:0000313" key="8">
    <source>
        <dbReference type="EMBL" id="HIZ86158.1"/>
    </source>
</evidence>
<dbReference type="PANTHER" id="PTHR43280">
    <property type="entry name" value="ARAC-FAMILY TRANSCRIPTIONAL REGULATOR"/>
    <property type="match status" value="1"/>
</dbReference>
<dbReference type="InterPro" id="IPR018060">
    <property type="entry name" value="HTH_AraC"/>
</dbReference>
<comment type="caution">
    <text evidence="8">The sequence shown here is derived from an EMBL/GenBank/DDBJ whole genome shotgun (WGS) entry which is preliminary data.</text>
</comment>
<dbReference type="PROSITE" id="PS00041">
    <property type="entry name" value="HTH_ARAC_FAMILY_1"/>
    <property type="match status" value="1"/>
</dbReference>
<reference evidence="8" key="1">
    <citation type="journal article" date="2021" name="PeerJ">
        <title>Extensive microbial diversity within the chicken gut microbiome revealed by metagenomics and culture.</title>
        <authorList>
            <person name="Gilroy R."/>
            <person name="Ravi A."/>
            <person name="Getino M."/>
            <person name="Pursley I."/>
            <person name="Horton D.L."/>
            <person name="Alikhan N.F."/>
            <person name="Baker D."/>
            <person name="Gharbi K."/>
            <person name="Hall N."/>
            <person name="Watson M."/>
            <person name="Adriaenssens E.M."/>
            <person name="Foster-Nyarko E."/>
            <person name="Jarju S."/>
            <person name="Secka A."/>
            <person name="Antonio M."/>
            <person name="Oren A."/>
            <person name="Chaudhuri R.R."/>
            <person name="La Ragione R."/>
            <person name="Hildebrand F."/>
            <person name="Pallen M.J."/>
        </authorList>
    </citation>
    <scope>NUCLEOTIDE SEQUENCE</scope>
    <source>
        <strain evidence="8">Gambia16-554</strain>
    </source>
</reference>
<feature type="chain" id="PRO_5039718893" evidence="6">
    <location>
        <begin position="20"/>
        <end position="576"/>
    </location>
</feature>
<evidence type="ECO:0000256" key="3">
    <source>
        <dbReference type="ARBA" id="ARBA00023163"/>
    </source>
</evidence>
<keyword evidence="5" id="KW-0812">Transmembrane</keyword>
<evidence type="ECO:0000313" key="9">
    <source>
        <dbReference type="Proteomes" id="UP000824115"/>
    </source>
</evidence>
<keyword evidence="1" id="KW-0805">Transcription regulation</keyword>
<feature type="transmembrane region" description="Helical" evidence="5">
    <location>
        <begin position="401"/>
        <end position="420"/>
    </location>
</feature>
<dbReference type="InterPro" id="IPR009057">
    <property type="entry name" value="Homeodomain-like_sf"/>
</dbReference>
<dbReference type="PANTHER" id="PTHR43280:SF2">
    <property type="entry name" value="HTH-TYPE TRANSCRIPTIONAL REGULATOR EXSA"/>
    <property type="match status" value="1"/>
</dbReference>